<dbReference type="Pfam" id="PF23865">
    <property type="entry name" value="DUF7223"/>
    <property type="match status" value="1"/>
</dbReference>
<feature type="region of interest" description="Disordered" evidence="1">
    <location>
        <begin position="591"/>
        <end position="613"/>
    </location>
</feature>
<dbReference type="InterPro" id="IPR055647">
    <property type="entry name" value="DUF7223"/>
</dbReference>
<feature type="domain" description="DUF7223" evidence="3">
    <location>
        <begin position="344"/>
        <end position="522"/>
    </location>
</feature>
<keyword evidence="5" id="KW-1185">Reference proteome</keyword>
<dbReference type="AlphaFoldDB" id="A0A9P8SDU8"/>
<feature type="region of interest" description="Disordered" evidence="1">
    <location>
        <begin position="893"/>
        <end position="964"/>
    </location>
</feature>
<reference evidence="4" key="1">
    <citation type="submission" date="2021-09" db="EMBL/GenBank/DDBJ databases">
        <title>A high-quality genome of the endoparasitic fungus Hirsutella rhossiliensis with a comparison of Hirsutella genomes reveals transposable elements contributing to genome size variation.</title>
        <authorList>
            <person name="Lin R."/>
            <person name="Jiao Y."/>
            <person name="Sun X."/>
            <person name="Ling J."/>
            <person name="Xie B."/>
            <person name="Cheng X."/>
        </authorList>
    </citation>
    <scope>NUCLEOTIDE SEQUENCE</scope>
    <source>
        <strain evidence="4">HR02</strain>
    </source>
</reference>
<evidence type="ECO:0000313" key="4">
    <source>
        <dbReference type="EMBL" id="KAH0957710.1"/>
    </source>
</evidence>
<evidence type="ECO:0000259" key="3">
    <source>
        <dbReference type="Pfam" id="PF23865"/>
    </source>
</evidence>
<protein>
    <submittedName>
        <fullName evidence="4">Uncharacterized protein</fullName>
    </submittedName>
</protein>
<evidence type="ECO:0000259" key="2">
    <source>
        <dbReference type="Pfam" id="PF22974"/>
    </source>
</evidence>
<sequence>MFYGNSDPAKAGAFAFVSYYFISQSVNLDHSDHVSVSSVGADSLAVTFNSQEAFEHASNTWSAKDGLILIAYAKECGDYEKGQRCYFDVSSLEVDASSSIPTIVARGQSKHPDDITSGGDTEWGWWSPRNGNGAAQSDREKGAGPDFSWNAGPTSTPSSRSRSRSGASKPSGRPPCAAPSDAKYGLPSACLGEYFDMDLDNGLGYEPLGDKSRALLNDLAPGLDLGAAPQSSGHGLNRTAAFSRRHQRDLLVKRGFWSSTWSGAVNTVEKVFSDAYEKVAEAVNFSGGYKKEFSWDLPDPSNKNSEANKLVDSGAQAVVSPWGNAILLKSFGSPKAEGDVTKYLNIFCVDCGARGKASIAGKASWSMLHGITEGRVELNTDMHFGLKLGVDAHIRYKSELSTDLLRVGLPGLNYGVVTIAPQVSVGTRVGLEAAAKGRLLAGAEVGLQAARVVVDIVDSSKNEKSGWEPYFKPTLEAEGEIILSASLALPVGLECGLAISEWHKTVAIIYEPSIKATAQAAAAMSLADTGSFSAGFKERDGCAGISTQITWRNKVFINVVDLETVNLHDTGDRELVRKCFALPAYKGPSQPFNVTESKSKRSEPLALPPDSVSDLTREYPAHGSKYVTSAPEPLNESSYSDVNGFNYARLVTPGGKAMVVSCGNGNLYAADAEGERNPDCSELFPIGRDNSIASDGARKLMHYDATTMSTLGVSRLRLRADNEVTRSGVVIVLALYTDESMPDKSYYLGVDVDGNVLYPTICDFTDGSGPKVFLASDPEKGLHMLESDDVKYLIFDSALQLLWDRGLIEDGEYRNIHASVVQGNATFPSEYNLSVQAAPCPYRGGQQLPRELKDHCQIFLDEQICAGEMGLIEALDTCAVNLLNSTLGSGLSANSDTQGRAGAAPEPSRLFGHAGWRSPARRKTGGGWQPITTDALDAWSNAERKSKTRSVRWKMQQQRRRRDQ</sequence>
<dbReference type="InterPro" id="IPR054293">
    <property type="entry name" value="DUF7029"/>
</dbReference>
<feature type="region of interest" description="Disordered" evidence="1">
    <location>
        <begin position="103"/>
        <end position="180"/>
    </location>
</feature>
<dbReference type="Proteomes" id="UP000824596">
    <property type="component" value="Unassembled WGS sequence"/>
</dbReference>
<gene>
    <name evidence="4" type="ORF">HRG_11201</name>
</gene>
<feature type="compositionally biased region" description="Low complexity" evidence="1">
    <location>
        <begin position="151"/>
        <end position="171"/>
    </location>
</feature>
<dbReference type="Pfam" id="PF22974">
    <property type="entry name" value="DUF7029"/>
    <property type="match status" value="1"/>
</dbReference>
<dbReference type="GeneID" id="68360329"/>
<name>A0A9P8SDU8_9HYPO</name>
<proteinExistence type="predicted"/>
<evidence type="ECO:0000256" key="1">
    <source>
        <dbReference type="SAM" id="MobiDB-lite"/>
    </source>
</evidence>
<feature type="domain" description="DUF7029" evidence="2">
    <location>
        <begin position="24"/>
        <end position="115"/>
    </location>
</feature>
<organism evidence="4 5">
    <name type="scientific">Hirsutella rhossiliensis</name>
    <dbReference type="NCBI Taxonomy" id="111463"/>
    <lineage>
        <taxon>Eukaryota</taxon>
        <taxon>Fungi</taxon>
        <taxon>Dikarya</taxon>
        <taxon>Ascomycota</taxon>
        <taxon>Pezizomycotina</taxon>
        <taxon>Sordariomycetes</taxon>
        <taxon>Hypocreomycetidae</taxon>
        <taxon>Hypocreales</taxon>
        <taxon>Ophiocordycipitaceae</taxon>
        <taxon>Hirsutella</taxon>
    </lineage>
</organism>
<dbReference type="EMBL" id="JAIZPD010000019">
    <property type="protein sequence ID" value="KAH0957710.1"/>
    <property type="molecule type" value="Genomic_DNA"/>
</dbReference>
<dbReference type="RefSeq" id="XP_044715224.1">
    <property type="nucleotide sequence ID" value="XM_044869671.1"/>
</dbReference>
<feature type="compositionally biased region" description="Basic residues" evidence="1">
    <location>
        <begin position="946"/>
        <end position="964"/>
    </location>
</feature>
<accession>A0A9P8SDU8</accession>
<dbReference type="OrthoDB" id="160645at2759"/>
<evidence type="ECO:0000313" key="5">
    <source>
        <dbReference type="Proteomes" id="UP000824596"/>
    </source>
</evidence>
<comment type="caution">
    <text evidence="4">The sequence shown here is derived from an EMBL/GenBank/DDBJ whole genome shotgun (WGS) entry which is preliminary data.</text>
</comment>